<dbReference type="SUPFAM" id="SSF49373">
    <property type="entry name" value="Invasin/intimin cell-adhesion fragments"/>
    <property type="match status" value="1"/>
</dbReference>
<proteinExistence type="predicted"/>
<name>A0A645AWC9_9ZZZZ</name>
<gene>
    <name evidence="2" type="ORF">SDC9_102006</name>
</gene>
<dbReference type="InterPro" id="IPR008964">
    <property type="entry name" value="Invasin/intimin_cell_adhesion"/>
</dbReference>
<comment type="caution">
    <text evidence="2">The sequence shown here is derived from an EMBL/GenBank/DDBJ whole genome shotgun (WGS) entry which is preliminary data.</text>
</comment>
<accession>A0A645AWC9</accession>
<reference evidence="2" key="1">
    <citation type="submission" date="2019-08" db="EMBL/GenBank/DDBJ databases">
        <authorList>
            <person name="Kucharzyk K."/>
            <person name="Murdoch R.W."/>
            <person name="Higgins S."/>
            <person name="Loffler F."/>
        </authorList>
    </citation>
    <scope>NUCLEOTIDE SEQUENCE</scope>
</reference>
<dbReference type="Pfam" id="PF02368">
    <property type="entry name" value="Big_2"/>
    <property type="match status" value="1"/>
</dbReference>
<dbReference type="SMART" id="SM00635">
    <property type="entry name" value="BID_2"/>
    <property type="match status" value="1"/>
</dbReference>
<dbReference type="AlphaFoldDB" id="A0A645AWC9"/>
<organism evidence="2">
    <name type="scientific">bioreactor metagenome</name>
    <dbReference type="NCBI Taxonomy" id="1076179"/>
    <lineage>
        <taxon>unclassified sequences</taxon>
        <taxon>metagenomes</taxon>
        <taxon>ecological metagenomes</taxon>
    </lineage>
</organism>
<dbReference type="SUPFAM" id="SSF63829">
    <property type="entry name" value="Calcium-dependent phosphotriesterase"/>
    <property type="match status" value="1"/>
</dbReference>
<dbReference type="InterPro" id="IPR015943">
    <property type="entry name" value="WD40/YVTN_repeat-like_dom_sf"/>
</dbReference>
<evidence type="ECO:0000313" key="2">
    <source>
        <dbReference type="EMBL" id="MPM55213.1"/>
    </source>
</evidence>
<dbReference type="InterPro" id="IPR003343">
    <property type="entry name" value="Big_2"/>
</dbReference>
<feature type="domain" description="BIG2" evidence="1">
    <location>
        <begin position="29"/>
        <end position="106"/>
    </location>
</feature>
<sequence>MNKLAYALLTCIVILSLSTSCEKDSIRVPVQTIELSASSFTLATDSVRIVVAQLSPNNTTDTNITWTSSNQQVAIVDQSGNVKGISPGTTLISATSPDGKISASCEVDVIKWTLHKGGLGFVEEGINAMALDKEGNIWICGQNVIKLGSQGAWLMNNSNLNPSAITFDNQGFAWIGSGSGLYRYDGSKWEVFTTENSGLKDNSIITLATDNTGRVIASHFNRESLLGTGASEFDGNSWKYYSSANGLVYDNVISMAIDKSGVRWFVTTNGISSFDGEKWKSYGASNVGVAHIGLVHSVAVDSNNNKWFGTNSGLIKFDGTKWESFTNQNSGMIGGSVTAIAFDNNKNLWVATGAGLAHFDGVKWKVFDRYNHPVQDIRTILTTPDGKIYIGTGLGLLIASLRD</sequence>
<dbReference type="Pfam" id="PF07494">
    <property type="entry name" value="Reg_prop"/>
    <property type="match status" value="1"/>
</dbReference>
<evidence type="ECO:0000259" key="1">
    <source>
        <dbReference type="SMART" id="SM00635"/>
    </source>
</evidence>
<dbReference type="Gene3D" id="2.60.40.1080">
    <property type="match status" value="1"/>
</dbReference>
<dbReference type="PROSITE" id="PS51257">
    <property type="entry name" value="PROKAR_LIPOPROTEIN"/>
    <property type="match status" value="1"/>
</dbReference>
<dbReference type="EMBL" id="VSSQ01015168">
    <property type="protein sequence ID" value="MPM55213.1"/>
    <property type="molecule type" value="Genomic_DNA"/>
</dbReference>
<protein>
    <recommendedName>
        <fullName evidence="1">BIG2 domain-containing protein</fullName>
    </recommendedName>
</protein>
<dbReference type="InterPro" id="IPR011110">
    <property type="entry name" value="Reg_prop"/>
</dbReference>
<dbReference type="Gene3D" id="2.130.10.10">
    <property type="entry name" value="YVTN repeat-like/Quinoprotein amine dehydrogenase"/>
    <property type="match status" value="3"/>
</dbReference>